<comment type="similarity">
    <text evidence="6">Belongs to the PINc/VapC protein family.</text>
</comment>
<organism evidence="8 9">
    <name type="scientific">Actinokineospora fastidiosa</name>
    <dbReference type="NCBI Taxonomy" id="1816"/>
    <lineage>
        <taxon>Bacteria</taxon>
        <taxon>Bacillati</taxon>
        <taxon>Actinomycetota</taxon>
        <taxon>Actinomycetes</taxon>
        <taxon>Pseudonocardiales</taxon>
        <taxon>Pseudonocardiaceae</taxon>
        <taxon>Actinokineospora</taxon>
    </lineage>
</organism>
<accession>A0A918L9J1</accession>
<gene>
    <name evidence="6" type="primary">vapC</name>
    <name evidence="8" type="ORF">GCM10010171_14780</name>
</gene>
<evidence type="ECO:0000313" key="8">
    <source>
        <dbReference type="EMBL" id="GGS22939.1"/>
    </source>
</evidence>
<comment type="caution">
    <text evidence="8">The sequence shown here is derived from an EMBL/GenBank/DDBJ whole genome shotgun (WGS) entry which is preliminary data.</text>
</comment>
<evidence type="ECO:0000259" key="7">
    <source>
        <dbReference type="Pfam" id="PF01850"/>
    </source>
</evidence>
<comment type="cofactor">
    <cofactor evidence="6">
        <name>Mg(2+)</name>
        <dbReference type="ChEBI" id="CHEBI:18420"/>
    </cofactor>
</comment>
<dbReference type="SUPFAM" id="SSF88723">
    <property type="entry name" value="PIN domain-like"/>
    <property type="match status" value="1"/>
</dbReference>
<evidence type="ECO:0000256" key="6">
    <source>
        <dbReference type="HAMAP-Rule" id="MF_00265"/>
    </source>
</evidence>
<keyword evidence="1 6" id="KW-1277">Toxin-antitoxin system</keyword>
<feature type="binding site" evidence="6">
    <location>
        <position position="5"/>
    </location>
    <ligand>
        <name>Mg(2+)</name>
        <dbReference type="ChEBI" id="CHEBI:18420"/>
    </ligand>
</feature>
<dbReference type="InterPro" id="IPR002716">
    <property type="entry name" value="PIN_dom"/>
</dbReference>
<dbReference type="AlphaFoldDB" id="A0A918L9J1"/>
<feature type="binding site" evidence="6">
    <location>
        <position position="93"/>
    </location>
    <ligand>
        <name>Mg(2+)</name>
        <dbReference type="ChEBI" id="CHEBI:18420"/>
    </ligand>
</feature>
<sequence length="127" mass="13500">MIVVDAGVLIAHFDRTEVHHERATRLLLATGDEPLRMGALTMAEVLVGPCKTGTEDTVRRAMDQLGLQVVGLSSSQVAALAGLRATTGLPMPDCCSLLTAETYGAKLATFDDRLMRIAAVRAVHVLS</sequence>
<dbReference type="Gene3D" id="3.40.50.1010">
    <property type="entry name" value="5'-nuclease"/>
    <property type="match status" value="1"/>
</dbReference>
<dbReference type="InterPro" id="IPR022907">
    <property type="entry name" value="VapC_family"/>
</dbReference>
<evidence type="ECO:0000256" key="5">
    <source>
        <dbReference type="ARBA" id="ARBA00022842"/>
    </source>
</evidence>
<comment type="function">
    <text evidence="6">Toxic component of a toxin-antitoxin (TA) system. An RNase.</text>
</comment>
<dbReference type="GO" id="GO:0016787">
    <property type="term" value="F:hydrolase activity"/>
    <property type="evidence" value="ECO:0007669"/>
    <property type="project" value="UniProtKB-KW"/>
</dbReference>
<reference evidence="8" key="2">
    <citation type="submission" date="2020-09" db="EMBL/GenBank/DDBJ databases">
        <authorList>
            <person name="Sun Q."/>
            <person name="Ohkuma M."/>
        </authorList>
    </citation>
    <scope>NUCLEOTIDE SEQUENCE</scope>
    <source>
        <strain evidence="8">JCM 3276</strain>
    </source>
</reference>
<proteinExistence type="inferred from homology"/>
<evidence type="ECO:0000256" key="1">
    <source>
        <dbReference type="ARBA" id="ARBA00022649"/>
    </source>
</evidence>
<reference evidence="8" key="1">
    <citation type="journal article" date="2014" name="Int. J. Syst. Evol. Microbiol.">
        <title>Complete genome sequence of Corynebacterium casei LMG S-19264T (=DSM 44701T), isolated from a smear-ripened cheese.</title>
        <authorList>
            <consortium name="US DOE Joint Genome Institute (JGI-PGF)"/>
            <person name="Walter F."/>
            <person name="Albersmeier A."/>
            <person name="Kalinowski J."/>
            <person name="Ruckert C."/>
        </authorList>
    </citation>
    <scope>NUCLEOTIDE SEQUENCE</scope>
    <source>
        <strain evidence="8">JCM 3276</strain>
    </source>
</reference>
<evidence type="ECO:0000256" key="4">
    <source>
        <dbReference type="ARBA" id="ARBA00022801"/>
    </source>
</evidence>
<dbReference type="GO" id="GO:0000287">
    <property type="term" value="F:magnesium ion binding"/>
    <property type="evidence" value="ECO:0007669"/>
    <property type="project" value="UniProtKB-UniRule"/>
</dbReference>
<dbReference type="Pfam" id="PF01850">
    <property type="entry name" value="PIN"/>
    <property type="match status" value="1"/>
</dbReference>
<evidence type="ECO:0000256" key="3">
    <source>
        <dbReference type="ARBA" id="ARBA00022723"/>
    </source>
</evidence>
<evidence type="ECO:0000256" key="2">
    <source>
        <dbReference type="ARBA" id="ARBA00022722"/>
    </source>
</evidence>
<protein>
    <recommendedName>
        <fullName evidence="6">Ribonuclease VapC</fullName>
        <shortName evidence="6">RNase VapC</shortName>
        <ecNumber evidence="6">3.1.-.-</ecNumber>
    </recommendedName>
    <alternativeName>
        <fullName evidence="6">Toxin VapC</fullName>
    </alternativeName>
</protein>
<dbReference type="GO" id="GO:0004540">
    <property type="term" value="F:RNA nuclease activity"/>
    <property type="evidence" value="ECO:0007669"/>
    <property type="project" value="InterPro"/>
</dbReference>
<keyword evidence="5 6" id="KW-0460">Magnesium</keyword>
<dbReference type="InterPro" id="IPR029060">
    <property type="entry name" value="PIN-like_dom_sf"/>
</dbReference>
<keyword evidence="6" id="KW-0800">Toxin</keyword>
<name>A0A918L9J1_9PSEU</name>
<dbReference type="EC" id="3.1.-.-" evidence="6"/>
<dbReference type="GO" id="GO:0090729">
    <property type="term" value="F:toxin activity"/>
    <property type="evidence" value="ECO:0007669"/>
    <property type="project" value="UniProtKB-KW"/>
</dbReference>
<dbReference type="Proteomes" id="UP000660680">
    <property type="component" value="Unassembled WGS sequence"/>
</dbReference>
<dbReference type="EMBL" id="BMRB01000001">
    <property type="protein sequence ID" value="GGS22939.1"/>
    <property type="molecule type" value="Genomic_DNA"/>
</dbReference>
<evidence type="ECO:0000313" key="9">
    <source>
        <dbReference type="Proteomes" id="UP000660680"/>
    </source>
</evidence>
<feature type="domain" description="PIN" evidence="7">
    <location>
        <begin position="2"/>
        <end position="118"/>
    </location>
</feature>
<dbReference type="HAMAP" id="MF_00265">
    <property type="entry name" value="VapC_Nob1"/>
    <property type="match status" value="1"/>
</dbReference>
<keyword evidence="2 6" id="KW-0540">Nuclease</keyword>
<keyword evidence="4 6" id="KW-0378">Hydrolase</keyword>
<keyword evidence="3 6" id="KW-0479">Metal-binding</keyword>
<keyword evidence="9" id="KW-1185">Reference proteome</keyword>